<dbReference type="AlphaFoldDB" id="A0A0T6BHE5"/>
<feature type="non-terminal residue" evidence="2">
    <location>
        <position position="1"/>
    </location>
</feature>
<accession>A0A0T6BHE5</accession>
<dbReference type="Proteomes" id="UP000051574">
    <property type="component" value="Unassembled WGS sequence"/>
</dbReference>
<keyword evidence="3" id="KW-1185">Reference proteome</keyword>
<evidence type="ECO:0000313" key="3">
    <source>
        <dbReference type="Proteomes" id="UP000051574"/>
    </source>
</evidence>
<organism evidence="2 3">
    <name type="scientific">Oryctes borbonicus</name>
    <dbReference type="NCBI Taxonomy" id="1629725"/>
    <lineage>
        <taxon>Eukaryota</taxon>
        <taxon>Metazoa</taxon>
        <taxon>Ecdysozoa</taxon>
        <taxon>Arthropoda</taxon>
        <taxon>Hexapoda</taxon>
        <taxon>Insecta</taxon>
        <taxon>Pterygota</taxon>
        <taxon>Neoptera</taxon>
        <taxon>Endopterygota</taxon>
        <taxon>Coleoptera</taxon>
        <taxon>Polyphaga</taxon>
        <taxon>Scarabaeiformia</taxon>
        <taxon>Scarabaeidae</taxon>
        <taxon>Dynastinae</taxon>
        <taxon>Oryctes</taxon>
    </lineage>
</organism>
<comment type="caution">
    <text evidence="2">The sequence shown here is derived from an EMBL/GenBank/DDBJ whole genome shotgun (WGS) entry which is preliminary data.</text>
</comment>
<feature type="transmembrane region" description="Helical" evidence="1">
    <location>
        <begin position="12"/>
        <end position="33"/>
    </location>
</feature>
<evidence type="ECO:0000256" key="1">
    <source>
        <dbReference type="SAM" id="Phobius"/>
    </source>
</evidence>
<keyword evidence="1" id="KW-0472">Membrane</keyword>
<proteinExistence type="predicted"/>
<reference evidence="2 3" key="1">
    <citation type="submission" date="2015-09" db="EMBL/GenBank/DDBJ databases">
        <title>Draft genome of the scarab beetle Oryctes borbonicus.</title>
        <authorList>
            <person name="Meyer J.M."/>
            <person name="Markov G.V."/>
            <person name="Baskaran P."/>
            <person name="Herrmann M."/>
            <person name="Sommer R.J."/>
            <person name="Roedelsperger C."/>
        </authorList>
    </citation>
    <scope>NUCLEOTIDE SEQUENCE [LARGE SCALE GENOMIC DNA]</scope>
    <source>
        <strain evidence="2">OB123</strain>
        <tissue evidence="2">Whole animal</tissue>
    </source>
</reference>
<gene>
    <name evidence="2" type="ORF">AMK59_1428</name>
</gene>
<sequence>GEVHTKQYPNWVLVIAIMMMLAGILPIPIVFLLRRYQCLKFDVNIHEGSIRRIDTTVSTKEMITDVDLDDDDDDDHRLSSYHDEDSDDDLRVNINRLGKAFRMEVMDD</sequence>
<protein>
    <submittedName>
        <fullName evidence="2">Uncharacterized protein</fullName>
    </submittedName>
</protein>
<name>A0A0T6BHE5_9SCAR</name>
<dbReference type="OrthoDB" id="7384071at2759"/>
<keyword evidence="1" id="KW-0812">Transmembrane</keyword>
<dbReference type="EMBL" id="LJIG01000170">
    <property type="protein sequence ID" value="KRT86770.1"/>
    <property type="molecule type" value="Genomic_DNA"/>
</dbReference>
<evidence type="ECO:0000313" key="2">
    <source>
        <dbReference type="EMBL" id="KRT86770.1"/>
    </source>
</evidence>
<keyword evidence="1" id="KW-1133">Transmembrane helix</keyword>